<comment type="caution">
    <text evidence="1">The sequence shown here is derived from an EMBL/GenBank/DDBJ whole genome shotgun (WGS) entry which is preliminary data.</text>
</comment>
<reference evidence="1 2" key="1">
    <citation type="journal article" date="2015" name="Mol. Biochem. Parasitol.">
        <title>Identification of polymorphic genes for use in assemblage B genotyping assays through comparative genomics of multiple assemblage B Giardia duodenalis isolates.</title>
        <authorList>
            <person name="Wielinga C."/>
            <person name="Thompson R.C."/>
            <person name="Monis P."/>
            <person name="Ryan U."/>
        </authorList>
    </citation>
    <scope>NUCLEOTIDE SEQUENCE [LARGE SCALE GENOMIC DNA]</scope>
    <source>
        <strain evidence="1 2">BAH15c1</strain>
    </source>
</reference>
<keyword evidence="1" id="KW-0418">Kinase</keyword>
<dbReference type="Proteomes" id="UP000070089">
    <property type="component" value="Unassembled WGS sequence"/>
</dbReference>
<accession>A0A132NVG3</accession>
<protein>
    <submittedName>
        <fullName evidence="1">Adenylate/cytidylate kinase</fullName>
    </submittedName>
</protein>
<evidence type="ECO:0000313" key="2">
    <source>
        <dbReference type="Proteomes" id="UP000070089"/>
    </source>
</evidence>
<keyword evidence="1" id="KW-0808">Transferase</keyword>
<proteinExistence type="predicted"/>
<evidence type="ECO:0000313" key="1">
    <source>
        <dbReference type="EMBL" id="KWX14047.1"/>
    </source>
</evidence>
<dbReference type="VEuPathDB" id="GiardiaDB:QR46_1927"/>
<dbReference type="EMBL" id="JXTI01000045">
    <property type="protein sequence ID" value="KWX14047.1"/>
    <property type="molecule type" value="Genomic_DNA"/>
</dbReference>
<gene>
    <name evidence="1" type="ORF">QR46_1927</name>
</gene>
<dbReference type="AlphaFoldDB" id="A0A132NVG3"/>
<name>A0A132NVG3_GIAIN</name>
<dbReference type="GO" id="GO:0016301">
    <property type="term" value="F:kinase activity"/>
    <property type="evidence" value="ECO:0007669"/>
    <property type="project" value="UniProtKB-KW"/>
</dbReference>
<sequence length="31" mass="3715">MFAVMDLFSKKIQITIYVDIFLFVWKVASFL</sequence>
<organism evidence="1 2">
    <name type="scientific">Giardia duodenalis assemblage B</name>
    <dbReference type="NCBI Taxonomy" id="1394984"/>
    <lineage>
        <taxon>Eukaryota</taxon>
        <taxon>Metamonada</taxon>
        <taxon>Diplomonadida</taxon>
        <taxon>Hexamitidae</taxon>
        <taxon>Giardiinae</taxon>
        <taxon>Giardia</taxon>
    </lineage>
</organism>